<reference evidence="2" key="1">
    <citation type="submission" date="2013-03" db="EMBL/GenBank/DDBJ databases">
        <title>The Genome Sequence of Anopheles dirus WRAIR2.</title>
        <authorList>
            <consortium name="The Broad Institute Genomics Platform"/>
            <person name="Neafsey D.E."/>
            <person name="Walton C."/>
            <person name="Walker B."/>
            <person name="Young S.K."/>
            <person name="Zeng Q."/>
            <person name="Gargeya S."/>
            <person name="Fitzgerald M."/>
            <person name="Haas B."/>
            <person name="Abouelleil A."/>
            <person name="Allen A.W."/>
            <person name="Alvarado L."/>
            <person name="Arachchi H.M."/>
            <person name="Berlin A.M."/>
            <person name="Chapman S.B."/>
            <person name="Gainer-Dewar J."/>
            <person name="Goldberg J."/>
            <person name="Griggs A."/>
            <person name="Gujja S."/>
            <person name="Hansen M."/>
            <person name="Howarth C."/>
            <person name="Imamovic A."/>
            <person name="Ireland A."/>
            <person name="Larimer J."/>
            <person name="McCowan C."/>
            <person name="Murphy C."/>
            <person name="Pearson M."/>
            <person name="Poon T.W."/>
            <person name="Priest M."/>
            <person name="Roberts A."/>
            <person name="Saif S."/>
            <person name="Shea T."/>
            <person name="Sisk P."/>
            <person name="Sykes S."/>
            <person name="Wortman J."/>
            <person name="Nusbaum C."/>
            <person name="Birren B."/>
        </authorList>
    </citation>
    <scope>NUCLEOTIDE SEQUENCE [LARGE SCALE GENOMIC DNA]</scope>
    <source>
        <strain evidence="2">WRAIR2</strain>
    </source>
</reference>
<evidence type="ECO:0000313" key="1">
    <source>
        <dbReference type="EnsemblMetazoa" id="ADIR014281-PA"/>
    </source>
</evidence>
<dbReference type="AlphaFoldDB" id="A0A182NWL3"/>
<proteinExistence type="predicted"/>
<dbReference type="Proteomes" id="UP000075884">
    <property type="component" value="Unassembled WGS sequence"/>
</dbReference>
<reference evidence="1" key="2">
    <citation type="submission" date="2020-05" db="UniProtKB">
        <authorList>
            <consortium name="EnsemblMetazoa"/>
        </authorList>
    </citation>
    <scope>IDENTIFICATION</scope>
    <source>
        <strain evidence="1">WRAIR2</strain>
    </source>
</reference>
<organism evidence="1 2">
    <name type="scientific">Anopheles dirus</name>
    <dbReference type="NCBI Taxonomy" id="7168"/>
    <lineage>
        <taxon>Eukaryota</taxon>
        <taxon>Metazoa</taxon>
        <taxon>Ecdysozoa</taxon>
        <taxon>Arthropoda</taxon>
        <taxon>Hexapoda</taxon>
        <taxon>Insecta</taxon>
        <taxon>Pterygota</taxon>
        <taxon>Neoptera</taxon>
        <taxon>Endopterygota</taxon>
        <taxon>Diptera</taxon>
        <taxon>Nematocera</taxon>
        <taxon>Culicoidea</taxon>
        <taxon>Culicidae</taxon>
        <taxon>Anophelinae</taxon>
        <taxon>Anopheles</taxon>
    </lineage>
</organism>
<dbReference type="EnsemblMetazoa" id="ADIR014281-RA">
    <property type="protein sequence ID" value="ADIR014281-PA"/>
    <property type="gene ID" value="ADIR014281"/>
</dbReference>
<dbReference type="VEuPathDB" id="VectorBase:ADIR014281"/>
<keyword evidence="2" id="KW-1185">Reference proteome</keyword>
<name>A0A182NWL3_9DIPT</name>
<evidence type="ECO:0000313" key="2">
    <source>
        <dbReference type="Proteomes" id="UP000075884"/>
    </source>
</evidence>
<protein>
    <submittedName>
        <fullName evidence="1">Uncharacterized protein</fullName>
    </submittedName>
</protein>
<accession>A0A182NWL3</accession>
<sequence>MEPLGPSGESSNIAGAFLPSELHSSSWFGVIGNSSSSFKDT</sequence>